<dbReference type="Pfam" id="PF02348">
    <property type="entry name" value="CTP_transf_3"/>
    <property type="match status" value="1"/>
</dbReference>
<dbReference type="OrthoDB" id="10262032at2759"/>
<dbReference type="CDD" id="cd02517">
    <property type="entry name" value="CMP-KDO-Synthetase"/>
    <property type="match status" value="1"/>
</dbReference>
<reference evidence="9" key="1">
    <citation type="submission" date="2020-10" db="EMBL/GenBank/DDBJ databases">
        <title>Unveiling of a novel bifunctional photoreceptor, Dualchrome1, isolated from a cosmopolitan green alga.</title>
        <authorList>
            <person name="Suzuki S."/>
            <person name="Kawachi M."/>
        </authorList>
    </citation>
    <scope>NUCLEOTIDE SEQUENCE</scope>
    <source>
        <strain evidence="9">NIES 2893</strain>
    </source>
</reference>
<keyword evidence="2" id="KW-0808">Transferase</keyword>
<evidence type="ECO:0000256" key="5">
    <source>
        <dbReference type="ARBA" id="ARBA00060624"/>
    </source>
</evidence>
<sequence length="302" mass="33135">MFGSKPPPAAPVPKPAPLGKDGPISLLLKVAGAASLVATAVKAITNQKNKAAPRTRVLGVIPARYKSTRFPGKPLTPILGKPMIQRTYEQAKQAKKLDKLVVATDDERIAECVRNFGGDVVMTSESCPNGTERCDEAAKNLGGTWDIVVNIQGDEPLIEPEIIDGVVEALQNSPDAVYSTACTPLKHEEVAMRGRVKCILDKEGYAIYFSRGFIPHNKDGEVKKDYTYLLHLGLQCYDRKFLSKYPKMEATPLQKQEDLEQLKVIENGYKIKVITVDHSAHGVDEPEDVQSIEAIIKKLGME</sequence>
<dbReference type="Proteomes" id="UP000660262">
    <property type="component" value="Unassembled WGS sequence"/>
</dbReference>
<proteinExistence type="inferred from homology"/>
<evidence type="ECO:0000313" key="9">
    <source>
        <dbReference type="EMBL" id="GHP03481.1"/>
    </source>
</evidence>
<dbReference type="SUPFAM" id="SSF53448">
    <property type="entry name" value="Nucleotide-diphospho-sugar transferases"/>
    <property type="match status" value="1"/>
</dbReference>
<comment type="caution">
    <text evidence="9">The sequence shown here is derived from an EMBL/GenBank/DDBJ whole genome shotgun (WGS) entry which is preliminary data.</text>
</comment>
<dbReference type="GO" id="GO:0016020">
    <property type="term" value="C:membrane"/>
    <property type="evidence" value="ECO:0007669"/>
    <property type="project" value="UniProtKB-SubCell"/>
</dbReference>
<dbReference type="InterPro" id="IPR004528">
    <property type="entry name" value="KdsB"/>
</dbReference>
<evidence type="ECO:0000256" key="4">
    <source>
        <dbReference type="ARBA" id="ARBA00050198"/>
    </source>
</evidence>
<dbReference type="Gene3D" id="3.90.550.10">
    <property type="entry name" value="Spore Coat Polysaccharide Biosynthesis Protein SpsA, Chain A"/>
    <property type="match status" value="1"/>
</dbReference>
<dbReference type="PANTHER" id="PTHR42866">
    <property type="entry name" value="3-DEOXY-MANNO-OCTULOSONATE CYTIDYLYLTRANSFERASE"/>
    <property type="match status" value="1"/>
</dbReference>
<dbReference type="AlphaFoldDB" id="A0A830HD29"/>
<keyword evidence="3" id="KW-0548">Nucleotidyltransferase</keyword>
<dbReference type="GO" id="GO:1901137">
    <property type="term" value="P:carbohydrate derivative biosynthetic process"/>
    <property type="evidence" value="ECO:0007669"/>
    <property type="project" value="UniProtKB-ARBA"/>
</dbReference>
<evidence type="ECO:0000313" key="10">
    <source>
        <dbReference type="Proteomes" id="UP000660262"/>
    </source>
</evidence>
<dbReference type="NCBIfam" id="TIGR00466">
    <property type="entry name" value="kdsB"/>
    <property type="match status" value="1"/>
</dbReference>
<evidence type="ECO:0000256" key="6">
    <source>
        <dbReference type="ARBA" id="ARBA00060845"/>
    </source>
</evidence>
<comment type="pathway">
    <text evidence="5">Nucleotide-sugar biosynthesis; CMP-3-deoxy-D-manno-octulosonate biosynthesis; CMP-3-deoxy-D-manno-octulosonate from 3-deoxy-D-manno-octulosonate and CTP: step 1/1.</text>
</comment>
<comment type="catalytic activity">
    <reaction evidence="4">
        <text>3-deoxy-alpha-D-manno-oct-2-ulosonate + CTP = CMP-3-deoxy-beta-D-manno-octulosonate + diphosphate</text>
        <dbReference type="Rhea" id="RHEA:23448"/>
        <dbReference type="ChEBI" id="CHEBI:33019"/>
        <dbReference type="ChEBI" id="CHEBI:37563"/>
        <dbReference type="ChEBI" id="CHEBI:85986"/>
        <dbReference type="ChEBI" id="CHEBI:85987"/>
        <dbReference type="EC" id="2.7.7.38"/>
    </reaction>
</comment>
<dbReference type="GO" id="GO:0005829">
    <property type="term" value="C:cytosol"/>
    <property type="evidence" value="ECO:0007669"/>
    <property type="project" value="TreeGrafter"/>
</dbReference>
<evidence type="ECO:0000256" key="7">
    <source>
        <dbReference type="ARBA" id="ARBA00066873"/>
    </source>
</evidence>
<dbReference type="HAMAP" id="MF_00057">
    <property type="entry name" value="KdsB"/>
    <property type="match status" value="1"/>
</dbReference>
<dbReference type="EMBL" id="BNJQ01000005">
    <property type="protein sequence ID" value="GHP03481.1"/>
    <property type="molecule type" value="Genomic_DNA"/>
</dbReference>
<evidence type="ECO:0000256" key="3">
    <source>
        <dbReference type="ARBA" id="ARBA00022695"/>
    </source>
</evidence>
<dbReference type="NCBIfam" id="NF003950">
    <property type="entry name" value="PRK05450.1-3"/>
    <property type="match status" value="1"/>
</dbReference>
<accession>A0A830HD29</accession>
<dbReference type="GO" id="GO:0044281">
    <property type="term" value="P:small molecule metabolic process"/>
    <property type="evidence" value="ECO:0007669"/>
    <property type="project" value="UniProtKB-ARBA"/>
</dbReference>
<comment type="similarity">
    <text evidence="6">Belongs to the KdsB family.</text>
</comment>
<comment type="subcellular location">
    <subcellularLocation>
        <location evidence="1">Membrane</location>
    </subcellularLocation>
</comment>
<organism evidence="9 10">
    <name type="scientific">Pycnococcus provasolii</name>
    <dbReference type="NCBI Taxonomy" id="41880"/>
    <lineage>
        <taxon>Eukaryota</taxon>
        <taxon>Viridiplantae</taxon>
        <taxon>Chlorophyta</taxon>
        <taxon>Pseudoscourfieldiophyceae</taxon>
        <taxon>Pseudoscourfieldiales</taxon>
        <taxon>Pycnococcaceae</taxon>
        <taxon>Pycnococcus</taxon>
    </lineage>
</organism>
<protein>
    <recommendedName>
        <fullName evidence="7">3-deoxy-manno-octulosonate cytidylyltransferase</fullName>
        <ecNumber evidence="7">2.7.7.38</ecNumber>
    </recommendedName>
    <alternativeName>
        <fullName evidence="8">CMP-2-keto-3-deoxyoctulosonic acid synthase</fullName>
    </alternativeName>
</protein>
<dbReference type="NCBIfam" id="NF003952">
    <property type="entry name" value="PRK05450.1-5"/>
    <property type="match status" value="1"/>
</dbReference>
<dbReference type="FunFam" id="3.90.550.10:FF:000011">
    <property type="entry name" value="3-deoxy-manno-octulosonate cytidylyltransferase"/>
    <property type="match status" value="1"/>
</dbReference>
<name>A0A830HD29_9CHLO</name>
<evidence type="ECO:0000256" key="8">
    <source>
        <dbReference type="ARBA" id="ARBA00082857"/>
    </source>
</evidence>
<dbReference type="InterPro" id="IPR029044">
    <property type="entry name" value="Nucleotide-diphossugar_trans"/>
</dbReference>
<dbReference type="EC" id="2.7.7.38" evidence="7"/>
<dbReference type="InterPro" id="IPR003329">
    <property type="entry name" value="Cytidylyl_trans"/>
</dbReference>
<evidence type="ECO:0000256" key="1">
    <source>
        <dbReference type="ARBA" id="ARBA00004370"/>
    </source>
</evidence>
<dbReference type="NCBIfam" id="NF009905">
    <property type="entry name" value="PRK13368.1"/>
    <property type="match status" value="1"/>
</dbReference>
<gene>
    <name evidence="9" type="ORF">PPROV_000223600</name>
</gene>
<evidence type="ECO:0000256" key="2">
    <source>
        <dbReference type="ARBA" id="ARBA00022679"/>
    </source>
</evidence>
<keyword evidence="10" id="KW-1185">Reference proteome</keyword>
<dbReference type="PANTHER" id="PTHR42866:SF2">
    <property type="entry name" value="3-DEOXY-MANNO-OCTULOSONATE CYTIDYLYLTRANSFERASE, MITOCHONDRIAL"/>
    <property type="match status" value="1"/>
</dbReference>
<dbReference type="GO" id="GO:0008690">
    <property type="term" value="F:3-deoxy-manno-octulosonate cytidylyltransferase activity"/>
    <property type="evidence" value="ECO:0007669"/>
    <property type="project" value="UniProtKB-EC"/>
</dbReference>